<sequence>MFSLWSAIRHLLYFTIAILFIWTTVVSAIFIGKTEDAFGYHWNSASLLLSSSVIGFIFVTLNFVVHSTQNETFFASLFLELYQTLGACILWVLFLIGASDLSTHFPSGFVCVRHICTFARLTLVFAWVTWFALSWLLFNLFVAGITYGVRFQNHTAAWTAPYSVCARGKAPEEPNLDTAATPLPASAPVQAGQPTTLAAHATAPAPMAEG</sequence>
<proteinExistence type="predicted"/>
<keyword evidence="1" id="KW-1133">Transmembrane helix</keyword>
<reference evidence="3" key="1">
    <citation type="submission" date="2016-09" db="EMBL/GenBank/DDBJ databases">
        <authorList>
            <person name="Jeantristanb JTB J.-T."/>
            <person name="Ricardo R."/>
        </authorList>
    </citation>
    <scope>NUCLEOTIDE SEQUENCE [LARGE SCALE GENOMIC DNA]</scope>
</reference>
<feature type="transmembrane region" description="Helical" evidence="1">
    <location>
        <begin position="44"/>
        <end position="65"/>
    </location>
</feature>
<name>A0A238FL79_9BASI</name>
<dbReference type="STRING" id="269621.A0A238FL79"/>
<feature type="transmembrane region" description="Helical" evidence="1">
    <location>
        <begin position="118"/>
        <end position="142"/>
    </location>
</feature>
<feature type="transmembrane region" description="Helical" evidence="1">
    <location>
        <begin position="77"/>
        <end position="98"/>
    </location>
</feature>
<evidence type="ECO:0000313" key="3">
    <source>
        <dbReference type="Proteomes" id="UP000198372"/>
    </source>
</evidence>
<dbReference type="Proteomes" id="UP000198372">
    <property type="component" value="Unassembled WGS sequence"/>
</dbReference>
<evidence type="ECO:0000313" key="2">
    <source>
        <dbReference type="EMBL" id="SCV71938.1"/>
    </source>
</evidence>
<keyword evidence="1" id="KW-0472">Membrane</keyword>
<feature type="transmembrane region" description="Helical" evidence="1">
    <location>
        <begin position="12"/>
        <end position="32"/>
    </location>
</feature>
<gene>
    <name evidence="2" type="ORF">BQ2448_4632</name>
</gene>
<dbReference type="OrthoDB" id="3227739at2759"/>
<keyword evidence="3" id="KW-1185">Reference proteome</keyword>
<keyword evidence="1" id="KW-0812">Transmembrane</keyword>
<protein>
    <submittedName>
        <fullName evidence="2">BQ2448_4632 protein</fullName>
    </submittedName>
</protein>
<dbReference type="AlphaFoldDB" id="A0A238FL79"/>
<accession>A0A238FL79</accession>
<dbReference type="EMBL" id="FMSP01000008">
    <property type="protein sequence ID" value="SCV71938.1"/>
    <property type="molecule type" value="Genomic_DNA"/>
</dbReference>
<organism evidence="2 3">
    <name type="scientific">Microbotryum intermedium</name>
    <dbReference type="NCBI Taxonomy" id="269621"/>
    <lineage>
        <taxon>Eukaryota</taxon>
        <taxon>Fungi</taxon>
        <taxon>Dikarya</taxon>
        <taxon>Basidiomycota</taxon>
        <taxon>Pucciniomycotina</taxon>
        <taxon>Microbotryomycetes</taxon>
        <taxon>Microbotryales</taxon>
        <taxon>Microbotryaceae</taxon>
        <taxon>Microbotryum</taxon>
    </lineage>
</organism>
<evidence type="ECO:0000256" key="1">
    <source>
        <dbReference type="SAM" id="Phobius"/>
    </source>
</evidence>